<keyword evidence="6" id="KW-0342">GTP-binding</keyword>
<name>D3BFQ2_HETP5</name>
<keyword evidence="7" id="KW-0508">mRNA splicing</keyword>
<evidence type="ECO:0000256" key="2">
    <source>
        <dbReference type="ARBA" id="ARBA00018774"/>
    </source>
</evidence>
<dbReference type="CDD" id="cd01683">
    <property type="entry name" value="EF2_IV_snRNP"/>
    <property type="match status" value="1"/>
</dbReference>
<dbReference type="GeneID" id="31362268"/>
<dbReference type="Gene3D" id="3.30.70.870">
    <property type="entry name" value="Elongation Factor G (Translational Gtpase), domain 3"/>
    <property type="match status" value="1"/>
</dbReference>
<dbReference type="InterPro" id="IPR035655">
    <property type="entry name" value="U5-116kDa_C"/>
</dbReference>
<keyword evidence="5" id="KW-0547">Nucleotide-binding</keyword>
<protein>
    <recommendedName>
        <fullName evidence="2">116 kDa U5 small nuclear ribonucleoprotein component</fullName>
    </recommendedName>
    <alternativeName>
        <fullName evidence="9">U5 snRNP-specific protein, 116 kDa</fullName>
    </alternativeName>
</protein>
<comment type="subcellular location">
    <subcellularLocation>
        <location evidence="1">Nucleus</location>
    </subcellularLocation>
</comment>
<accession>D3BFQ2</accession>
<dbReference type="InterPro" id="IPR035647">
    <property type="entry name" value="EFG_III/V"/>
</dbReference>
<dbReference type="PROSITE" id="PS51722">
    <property type="entry name" value="G_TR_2"/>
    <property type="match status" value="1"/>
</dbReference>
<evidence type="ECO:0000256" key="4">
    <source>
        <dbReference type="ARBA" id="ARBA00022728"/>
    </source>
</evidence>
<dbReference type="GO" id="GO:0005525">
    <property type="term" value="F:GTP binding"/>
    <property type="evidence" value="ECO:0007669"/>
    <property type="project" value="UniProtKB-KW"/>
</dbReference>
<sequence>MSDQPLFDEFGNLIEDDNNVDQVYNGEVDEDQFQAGVDDDEGNDLTGIDMSRDDADRDNDEDHDHHSNGLNGNGRQQNDRMEVDNELKSNAIVLHEDKKYFPDASEVYHGAEVMVQDEDTQPISKPIIAPTRTRTFALTEQDLPTTTYDKQFLIDLLQYPHLIRNVCLVGNLSSGKTSFMDMLFLQTHEKKWTHTKPMRYTDTRKDEQERRLSIKSTPMTLVLQNSKDKSYVCNILDTPGHVNFSDEVTASMRLCDSAVIVVDALEGVMMQTERLIQHAVNEGLSIAVIINKVDRLILELRLPPTDAYFKIKHTIDEINQILDKASHGSQSIRVSPEAGNVLFASSEMGWCFTLSSFAKIYSVSFGGGFAPEEFAKRLWGDLYFHADKRVFRRKPDNPEMQRSFIHFILNPLYKIYSTVVSSDKAGVERMLFELGMRLPRETLDMDVKPLLRIVLGTFFGKSQGFVDMLTTLPSPLDAAPTKTEMFYTGPQIGEYGESLKKCDPNGPLVLHITKLICRPDGVKFDSLARVMSGTVTKGMVRVLGEKYTPDNDEDLVLDEITKISISEARYQIEVEQAYPGSWVLLEGVDNSIVKTATVVAENDIDSREPDTSAHIFRPLQFNTKSVCKVAIEPLNPSELPKMLEGLRKINKSYPLAITRAEESGEHIILGTGELYLDCILHDLRTMYAEIEIKVDDPVICLSETIAETSAIRCRAETQNRKNSLTMICEPLEKGLADDIESGAVKIDWPKKKRSEFFQTKYGWDLLAANNIWAFGPDTYGPNVLINDTFSTEINRSHLMSISESVVRGFQWATKEGPLVDEPVRNTKFKLIDATIAPEPIARSSGHIVPAARSATHSAFLVANPRLMEPIFMVEVISPPDCVQAIETVLTRRRGHIIHDFPKPGTPLYITKALLPVLDSYGFETDLRSHTQGQAFCLSTFDHWQVVPGDPLDKSIVLQPLEPSPQAHLARELLIKTRRRKGLSEDVNLSKHFDDEQLLQLAHQMGEL</sequence>
<dbReference type="InParanoid" id="D3BFQ2"/>
<dbReference type="InterPro" id="IPR041095">
    <property type="entry name" value="EFG_II"/>
</dbReference>
<reference evidence="13 14" key="1">
    <citation type="journal article" date="2011" name="Genome Res.">
        <title>Phylogeny-wide analysis of social amoeba genomes highlights ancient origins for complex intercellular communication.</title>
        <authorList>
            <person name="Heidel A.J."/>
            <person name="Lawal H.M."/>
            <person name="Felder M."/>
            <person name="Schilde C."/>
            <person name="Helps N.R."/>
            <person name="Tunggal B."/>
            <person name="Rivero F."/>
            <person name="John U."/>
            <person name="Schleicher M."/>
            <person name="Eichinger L."/>
            <person name="Platzer M."/>
            <person name="Noegel A.A."/>
            <person name="Schaap P."/>
            <person name="Gloeckner G."/>
        </authorList>
    </citation>
    <scope>NUCLEOTIDE SEQUENCE [LARGE SCALE GENOMIC DNA]</scope>
    <source>
        <strain evidence="14">ATCC 26659 / Pp 5 / PN500</strain>
    </source>
</reference>
<dbReference type="GO" id="GO:0005829">
    <property type="term" value="C:cytosol"/>
    <property type="evidence" value="ECO:0007669"/>
    <property type="project" value="TreeGrafter"/>
</dbReference>
<dbReference type="SUPFAM" id="SSF54980">
    <property type="entry name" value="EF-G C-terminal domain-like"/>
    <property type="match status" value="2"/>
</dbReference>
<dbReference type="InterPro" id="IPR009000">
    <property type="entry name" value="Transl_B-barrel_sf"/>
</dbReference>
<dbReference type="InterPro" id="IPR005225">
    <property type="entry name" value="Small_GTP-bd"/>
</dbReference>
<dbReference type="InterPro" id="IPR000795">
    <property type="entry name" value="T_Tr_GTP-bd_dom"/>
</dbReference>
<dbReference type="Pfam" id="PF03764">
    <property type="entry name" value="EFG_IV"/>
    <property type="match status" value="1"/>
</dbReference>
<dbReference type="PRINTS" id="PR00315">
    <property type="entry name" value="ELONGATNFCT"/>
</dbReference>
<dbReference type="FunFam" id="3.40.50.300:FF:000646">
    <property type="entry name" value="U5 small nuclear ribonucleoprotein component"/>
    <property type="match status" value="1"/>
</dbReference>
<dbReference type="InterPro" id="IPR000640">
    <property type="entry name" value="EFG_V-like"/>
</dbReference>
<evidence type="ECO:0000256" key="6">
    <source>
        <dbReference type="ARBA" id="ARBA00023134"/>
    </source>
</evidence>
<dbReference type="SUPFAM" id="SSF54211">
    <property type="entry name" value="Ribosomal protein S5 domain 2-like"/>
    <property type="match status" value="1"/>
</dbReference>
<dbReference type="CDD" id="cd04167">
    <property type="entry name" value="Snu114p"/>
    <property type="match status" value="1"/>
</dbReference>
<dbReference type="InterPro" id="IPR020568">
    <property type="entry name" value="Ribosomal_Su5_D2-typ_SF"/>
</dbReference>
<dbReference type="NCBIfam" id="TIGR00231">
    <property type="entry name" value="small_GTP"/>
    <property type="match status" value="1"/>
</dbReference>
<dbReference type="Pfam" id="PF14492">
    <property type="entry name" value="EFG_III"/>
    <property type="match status" value="1"/>
</dbReference>
<dbReference type="RefSeq" id="XP_020432086.1">
    <property type="nucleotide sequence ID" value="XM_020577638.1"/>
</dbReference>
<dbReference type="GO" id="GO:0003924">
    <property type="term" value="F:GTPase activity"/>
    <property type="evidence" value="ECO:0007669"/>
    <property type="project" value="InterPro"/>
</dbReference>
<dbReference type="FunFam" id="3.30.70.240:FF:000004">
    <property type="entry name" value="116 kDa U5 small nuclear ribonucleoprotein"/>
    <property type="match status" value="1"/>
</dbReference>
<comment type="caution">
    <text evidence="13">The sequence shown here is derived from an EMBL/GenBank/DDBJ whole genome shotgun (WGS) entry which is preliminary data.</text>
</comment>
<dbReference type="Gene3D" id="3.30.70.240">
    <property type="match status" value="1"/>
</dbReference>
<gene>
    <name evidence="13" type="primary">eftud2</name>
    <name evidence="13" type="ORF">PPL_06787</name>
</gene>
<evidence type="ECO:0000256" key="1">
    <source>
        <dbReference type="ARBA" id="ARBA00004123"/>
    </source>
</evidence>
<dbReference type="Gene3D" id="3.30.230.10">
    <property type="match status" value="1"/>
</dbReference>
<dbReference type="FunFam" id="2.40.30.10:FF:000029">
    <property type="entry name" value="116 kDa U5 small nuclear ribonucleoprotein component"/>
    <property type="match status" value="1"/>
</dbReference>
<dbReference type="Pfam" id="PF16004">
    <property type="entry name" value="EFTUD2"/>
    <property type="match status" value="1"/>
</dbReference>
<keyword evidence="4" id="KW-0747">Spliceosome</keyword>
<dbReference type="OMA" id="YIFRPIR"/>
<dbReference type="Gene3D" id="3.40.50.300">
    <property type="entry name" value="P-loop containing nucleotide triphosphate hydrolases"/>
    <property type="match status" value="1"/>
</dbReference>
<evidence type="ECO:0000256" key="11">
    <source>
        <dbReference type="SAM" id="MobiDB-lite"/>
    </source>
</evidence>
<dbReference type="InterPro" id="IPR005517">
    <property type="entry name" value="Transl_elong_EFG/EF2_IV"/>
</dbReference>
<dbReference type="Pfam" id="PF00679">
    <property type="entry name" value="EFG_C"/>
    <property type="match status" value="1"/>
</dbReference>
<dbReference type="GO" id="GO:0071007">
    <property type="term" value="C:U2-type catalytic step 2 spliceosome"/>
    <property type="evidence" value="ECO:0007669"/>
    <property type="project" value="TreeGrafter"/>
</dbReference>
<dbReference type="SMART" id="SM00838">
    <property type="entry name" value="EFG_C"/>
    <property type="match status" value="1"/>
</dbReference>
<feature type="compositionally biased region" description="Basic and acidic residues" evidence="11">
    <location>
        <begin position="50"/>
        <end position="67"/>
    </location>
</feature>
<organism evidence="13 14">
    <name type="scientific">Heterostelium pallidum (strain ATCC 26659 / Pp 5 / PN500)</name>
    <name type="common">Cellular slime mold</name>
    <name type="synonym">Polysphondylium pallidum</name>
    <dbReference type="NCBI Taxonomy" id="670386"/>
    <lineage>
        <taxon>Eukaryota</taxon>
        <taxon>Amoebozoa</taxon>
        <taxon>Evosea</taxon>
        <taxon>Eumycetozoa</taxon>
        <taxon>Dictyostelia</taxon>
        <taxon>Acytosteliales</taxon>
        <taxon>Acytosteliaceae</taxon>
        <taxon>Heterostelium</taxon>
    </lineage>
</organism>
<feature type="region of interest" description="Disordered" evidence="11">
    <location>
        <begin position="1"/>
        <end position="79"/>
    </location>
</feature>
<dbReference type="FunCoup" id="D3BFQ2">
    <property type="interactions" value="1141"/>
</dbReference>
<evidence type="ECO:0000256" key="10">
    <source>
        <dbReference type="ARBA" id="ARBA00045974"/>
    </source>
</evidence>
<dbReference type="Gene3D" id="2.40.30.10">
    <property type="entry name" value="Translation factors"/>
    <property type="match status" value="1"/>
</dbReference>
<dbReference type="FunFam" id="3.30.230.10:FF:000009">
    <property type="entry name" value="116 kDa U5 small nuclear ribonucleoprotein component"/>
    <property type="match status" value="1"/>
</dbReference>
<feature type="domain" description="Tr-type G" evidence="12">
    <location>
        <begin position="161"/>
        <end position="383"/>
    </location>
</feature>
<dbReference type="GO" id="GO:0030623">
    <property type="term" value="F:U5 snRNA binding"/>
    <property type="evidence" value="ECO:0007669"/>
    <property type="project" value="TreeGrafter"/>
</dbReference>
<dbReference type="SMART" id="SM00889">
    <property type="entry name" value="EFG_IV"/>
    <property type="match status" value="1"/>
</dbReference>
<dbReference type="PANTHER" id="PTHR42908:SF6">
    <property type="entry name" value="116 KDA U5 SMALL NUCLEAR RIBONUCLEOPROTEIN COMPONENT"/>
    <property type="match status" value="1"/>
</dbReference>
<dbReference type="STRING" id="670386.D3BFQ2"/>
<dbReference type="PANTHER" id="PTHR42908">
    <property type="entry name" value="TRANSLATION ELONGATION FACTOR-RELATED"/>
    <property type="match status" value="1"/>
</dbReference>
<evidence type="ECO:0000256" key="7">
    <source>
        <dbReference type="ARBA" id="ARBA00023187"/>
    </source>
</evidence>
<dbReference type="FunFam" id="3.90.1430.10:FF:000003">
    <property type="entry name" value="Elongation factor 2"/>
    <property type="match status" value="1"/>
</dbReference>
<evidence type="ECO:0000256" key="9">
    <source>
        <dbReference type="ARBA" id="ARBA00031432"/>
    </source>
</evidence>
<dbReference type="AlphaFoldDB" id="D3BFQ2"/>
<dbReference type="InterPro" id="IPR014721">
    <property type="entry name" value="Ribsml_uS5_D2-typ_fold_subgr"/>
</dbReference>
<proteinExistence type="predicted"/>
<evidence type="ECO:0000256" key="5">
    <source>
        <dbReference type="ARBA" id="ARBA00022741"/>
    </source>
</evidence>
<dbReference type="InterPro" id="IPR044121">
    <property type="entry name" value="Snu114_GTP-bd"/>
</dbReference>
<dbReference type="Pfam" id="PF00009">
    <property type="entry name" value="GTP_EFTU"/>
    <property type="match status" value="1"/>
</dbReference>
<dbReference type="CDD" id="cd16264">
    <property type="entry name" value="snRNP_III"/>
    <property type="match status" value="1"/>
</dbReference>
<evidence type="ECO:0000313" key="14">
    <source>
        <dbReference type="Proteomes" id="UP000001396"/>
    </source>
</evidence>
<dbReference type="FunFam" id="3.30.70.870:FF:000002">
    <property type="entry name" value="Translation elongation factor 2"/>
    <property type="match status" value="1"/>
</dbReference>
<dbReference type="EMBL" id="ADBJ01000031">
    <property type="protein sequence ID" value="EFA79966.1"/>
    <property type="molecule type" value="Genomic_DNA"/>
</dbReference>
<feature type="compositionally biased region" description="Acidic residues" evidence="11">
    <location>
        <begin position="27"/>
        <end position="43"/>
    </location>
</feature>
<dbReference type="SUPFAM" id="SSF50447">
    <property type="entry name" value="Translation proteins"/>
    <property type="match status" value="1"/>
</dbReference>
<dbReference type="GO" id="GO:0000398">
    <property type="term" value="P:mRNA splicing, via spliceosome"/>
    <property type="evidence" value="ECO:0007669"/>
    <property type="project" value="TreeGrafter"/>
</dbReference>
<dbReference type="CDD" id="cd04090">
    <property type="entry name" value="EF2_II_snRNP"/>
    <property type="match status" value="1"/>
</dbReference>
<evidence type="ECO:0000256" key="3">
    <source>
        <dbReference type="ARBA" id="ARBA00022664"/>
    </source>
</evidence>
<comment type="function">
    <text evidence="10">Required for pre-mRNA splicing as component of the spliceosome, including pre-catalytic, catalytic and post-catalytic spliceosomal complexes. Component of the U5 snRNP and the U4/U6-U5 tri-snRNP complex, a building block of the spliceosome. As a component of the minor spliceosome, involved in the splicing of U12-type introns in pre-mRNAs.</text>
</comment>
<keyword evidence="3" id="KW-0507">mRNA processing</keyword>
<evidence type="ECO:0000259" key="12">
    <source>
        <dbReference type="PROSITE" id="PS51722"/>
    </source>
</evidence>
<dbReference type="CDD" id="cd04098">
    <property type="entry name" value="eEF2_C_snRNP"/>
    <property type="match status" value="1"/>
</dbReference>
<dbReference type="Gene3D" id="3.90.1430.10">
    <property type="entry name" value="Yeast translation eEF2 (G' domain)"/>
    <property type="match status" value="1"/>
</dbReference>
<dbReference type="InterPro" id="IPR027417">
    <property type="entry name" value="P-loop_NTPase"/>
</dbReference>
<evidence type="ECO:0000313" key="13">
    <source>
        <dbReference type="EMBL" id="EFA79966.1"/>
    </source>
</evidence>
<keyword evidence="13" id="KW-0687">Ribonucleoprotein</keyword>
<keyword evidence="8" id="KW-0539">Nucleus</keyword>
<dbReference type="Proteomes" id="UP000001396">
    <property type="component" value="Unassembled WGS sequence"/>
</dbReference>
<evidence type="ECO:0000256" key="8">
    <source>
        <dbReference type="ARBA" id="ARBA00023242"/>
    </source>
</evidence>
<dbReference type="InterPro" id="IPR031950">
    <property type="entry name" value="EFTUD2_N"/>
</dbReference>
<keyword evidence="14" id="KW-1185">Reference proteome</keyword>
<dbReference type="GO" id="GO:0046540">
    <property type="term" value="C:U4/U6 x U5 tri-snRNP complex"/>
    <property type="evidence" value="ECO:0007669"/>
    <property type="project" value="TreeGrafter"/>
</dbReference>
<dbReference type="SUPFAM" id="SSF52540">
    <property type="entry name" value="P-loop containing nucleoside triphosphate hydrolases"/>
    <property type="match status" value="1"/>
</dbReference>